<dbReference type="EMBL" id="KZ308222">
    <property type="protein sequence ID" value="KAG8225064.1"/>
    <property type="molecule type" value="Genomic_DNA"/>
</dbReference>
<comment type="caution">
    <text evidence="3">The sequence shown here is derived from an EMBL/GenBank/DDBJ whole genome shotgun (WGS) entry which is preliminary data.</text>
</comment>
<keyword evidence="2" id="KW-0812">Transmembrane</keyword>
<feature type="compositionally biased region" description="Basic and acidic residues" evidence="1">
    <location>
        <begin position="121"/>
        <end position="130"/>
    </location>
</feature>
<accession>A0A8K0NZ11</accession>
<sequence length="130" mass="14222">MKRGVHHVAERGQKMDKTILAVGIVVVIVRVGVVTVAVIVRMNHSLTTVDLLEVLLAPPLTETFQSKGSEINRVEKDPSSSSPLIPPVNCYAHRKVLLRRKRRGQQSSDSSGKSESGSFPKEIKQKGGIE</sequence>
<organism evidence="3 4">
    <name type="scientific">Ladona fulva</name>
    <name type="common">Scarce chaser dragonfly</name>
    <name type="synonym">Libellula fulva</name>
    <dbReference type="NCBI Taxonomy" id="123851"/>
    <lineage>
        <taxon>Eukaryota</taxon>
        <taxon>Metazoa</taxon>
        <taxon>Ecdysozoa</taxon>
        <taxon>Arthropoda</taxon>
        <taxon>Hexapoda</taxon>
        <taxon>Insecta</taxon>
        <taxon>Pterygota</taxon>
        <taxon>Palaeoptera</taxon>
        <taxon>Odonata</taxon>
        <taxon>Epiprocta</taxon>
        <taxon>Anisoptera</taxon>
        <taxon>Libelluloidea</taxon>
        <taxon>Libellulidae</taxon>
        <taxon>Ladona</taxon>
    </lineage>
</organism>
<keyword evidence="2" id="KW-1133">Transmembrane helix</keyword>
<evidence type="ECO:0000256" key="2">
    <source>
        <dbReference type="SAM" id="Phobius"/>
    </source>
</evidence>
<reference evidence="3" key="2">
    <citation type="submission" date="2017-10" db="EMBL/GenBank/DDBJ databases">
        <title>Ladona fulva Genome sequencing and assembly.</title>
        <authorList>
            <person name="Murali S."/>
            <person name="Richards S."/>
            <person name="Bandaranaike D."/>
            <person name="Bellair M."/>
            <person name="Blankenburg K."/>
            <person name="Chao H."/>
            <person name="Dinh H."/>
            <person name="Doddapaneni H."/>
            <person name="Dugan-Rocha S."/>
            <person name="Elkadiri S."/>
            <person name="Gnanaolivu R."/>
            <person name="Hernandez B."/>
            <person name="Skinner E."/>
            <person name="Javaid M."/>
            <person name="Lee S."/>
            <person name="Li M."/>
            <person name="Ming W."/>
            <person name="Munidasa M."/>
            <person name="Muniz J."/>
            <person name="Nguyen L."/>
            <person name="Hughes D."/>
            <person name="Osuji N."/>
            <person name="Pu L.-L."/>
            <person name="Puazo M."/>
            <person name="Qu C."/>
            <person name="Quiroz J."/>
            <person name="Raj R."/>
            <person name="Weissenberger G."/>
            <person name="Xin Y."/>
            <person name="Zou X."/>
            <person name="Han Y."/>
            <person name="Worley K."/>
            <person name="Muzny D."/>
            <person name="Gibbs R."/>
        </authorList>
    </citation>
    <scope>NUCLEOTIDE SEQUENCE</scope>
    <source>
        <strain evidence="3">Sampled in the wild</strain>
    </source>
</reference>
<evidence type="ECO:0000256" key="1">
    <source>
        <dbReference type="SAM" id="MobiDB-lite"/>
    </source>
</evidence>
<keyword evidence="4" id="KW-1185">Reference proteome</keyword>
<evidence type="ECO:0000313" key="4">
    <source>
        <dbReference type="Proteomes" id="UP000792457"/>
    </source>
</evidence>
<feature type="transmembrane region" description="Helical" evidence="2">
    <location>
        <begin position="20"/>
        <end position="40"/>
    </location>
</feature>
<protein>
    <submittedName>
        <fullName evidence="3">Uncharacterized protein</fullName>
    </submittedName>
</protein>
<feature type="region of interest" description="Disordered" evidence="1">
    <location>
        <begin position="99"/>
        <end position="130"/>
    </location>
</feature>
<dbReference type="AlphaFoldDB" id="A0A8K0NZ11"/>
<dbReference type="Proteomes" id="UP000792457">
    <property type="component" value="Unassembled WGS sequence"/>
</dbReference>
<proteinExistence type="predicted"/>
<name>A0A8K0NZ11_LADFU</name>
<reference evidence="3" key="1">
    <citation type="submission" date="2013-04" db="EMBL/GenBank/DDBJ databases">
        <authorList>
            <person name="Qu J."/>
            <person name="Murali S.C."/>
            <person name="Bandaranaike D."/>
            <person name="Bellair M."/>
            <person name="Blankenburg K."/>
            <person name="Chao H."/>
            <person name="Dinh H."/>
            <person name="Doddapaneni H."/>
            <person name="Downs B."/>
            <person name="Dugan-Rocha S."/>
            <person name="Elkadiri S."/>
            <person name="Gnanaolivu R.D."/>
            <person name="Hernandez B."/>
            <person name="Javaid M."/>
            <person name="Jayaseelan J.C."/>
            <person name="Lee S."/>
            <person name="Li M."/>
            <person name="Ming W."/>
            <person name="Munidasa M."/>
            <person name="Muniz J."/>
            <person name="Nguyen L."/>
            <person name="Ongeri F."/>
            <person name="Osuji N."/>
            <person name="Pu L.-L."/>
            <person name="Puazo M."/>
            <person name="Qu C."/>
            <person name="Quiroz J."/>
            <person name="Raj R."/>
            <person name="Weissenberger G."/>
            <person name="Xin Y."/>
            <person name="Zou X."/>
            <person name="Han Y."/>
            <person name="Richards S."/>
            <person name="Worley K."/>
            <person name="Muzny D."/>
            <person name="Gibbs R."/>
        </authorList>
    </citation>
    <scope>NUCLEOTIDE SEQUENCE</scope>
    <source>
        <strain evidence="3">Sampled in the wild</strain>
    </source>
</reference>
<gene>
    <name evidence="3" type="ORF">J437_LFUL000043</name>
</gene>
<feature type="region of interest" description="Disordered" evidence="1">
    <location>
        <begin position="68"/>
        <end position="87"/>
    </location>
</feature>
<keyword evidence="2" id="KW-0472">Membrane</keyword>
<evidence type="ECO:0000313" key="3">
    <source>
        <dbReference type="EMBL" id="KAG8225064.1"/>
    </source>
</evidence>
<feature type="compositionally biased region" description="Low complexity" evidence="1">
    <location>
        <begin position="105"/>
        <end position="118"/>
    </location>
</feature>